<name>A0AAD3CXX7_9STRA</name>
<reference evidence="2 3" key="1">
    <citation type="journal article" date="2021" name="Sci. Rep.">
        <title>The genome of the diatom Chaetoceros tenuissimus carries an ancient integrated fragment of an extant virus.</title>
        <authorList>
            <person name="Hongo Y."/>
            <person name="Kimura K."/>
            <person name="Takaki Y."/>
            <person name="Yoshida Y."/>
            <person name="Baba S."/>
            <person name="Kobayashi G."/>
            <person name="Nagasaki K."/>
            <person name="Hano T."/>
            <person name="Tomaru Y."/>
        </authorList>
    </citation>
    <scope>NUCLEOTIDE SEQUENCE [LARGE SCALE GENOMIC DNA]</scope>
    <source>
        <strain evidence="2 3">NIES-3715</strain>
    </source>
</reference>
<sequence length="147" mass="16370">MKLYANDPSSLEQITSISDISSKAIIVLTAGILGIASQSFINSMLKGDQGLSAFLSDGKGFQGSKFKTSQGKDEKEDPLPWLKLPKLDFVEVAGQSVDETEIVRELELLKERGRLEVEAGEREKAQLTRDEMNAMMEKYGFEYKEET</sequence>
<evidence type="ECO:0000313" key="3">
    <source>
        <dbReference type="Proteomes" id="UP001054902"/>
    </source>
</evidence>
<dbReference type="AlphaFoldDB" id="A0AAD3CXX7"/>
<organism evidence="2 3">
    <name type="scientific">Chaetoceros tenuissimus</name>
    <dbReference type="NCBI Taxonomy" id="426638"/>
    <lineage>
        <taxon>Eukaryota</taxon>
        <taxon>Sar</taxon>
        <taxon>Stramenopiles</taxon>
        <taxon>Ochrophyta</taxon>
        <taxon>Bacillariophyta</taxon>
        <taxon>Coscinodiscophyceae</taxon>
        <taxon>Chaetocerotophycidae</taxon>
        <taxon>Chaetocerotales</taxon>
        <taxon>Chaetocerotaceae</taxon>
        <taxon>Chaetoceros</taxon>
    </lineage>
</organism>
<gene>
    <name evidence="2" type="ORF">CTEN210_09095</name>
</gene>
<keyword evidence="3" id="KW-1185">Reference proteome</keyword>
<feature type="region of interest" description="Disordered" evidence="1">
    <location>
        <begin position="59"/>
        <end position="79"/>
    </location>
</feature>
<dbReference type="Proteomes" id="UP001054902">
    <property type="component" value="Unassembled WGS sequence"/>
</dbReference>
<dbReference type="EMBL" id="BLLK01000045">
    <property type="protein sequence ID" value="GFH52619.1"/>
    <property type="molecule type" value="Genomic_DNA"/>
</dbReference>
<protein>
    <submittedName>
        <fullName evidence="2">Uncharacterized protein</fullName>
    </submittedName>
</protein>
<evidence type="ECO:0000313" key="2">
    <source>
        <dbReference type="EMBL" id="GFH52619.1"/>
    </source>
</evidence>
<comment type="caution">
    <text evidence="2">The sequence shown here is derived from an EMBL/GenBank/DDBJ whole genome shotgun (WGS) entry which is preliminary data.</text>
</comment>
<proteinExistence type="predicted"/>
<accession>A0AAD3CXX7</accession>
<evidence type="ECO:0000256" key="1">
    <source>
        <dbReference type="SAM" id="MobiDB-lite"/>
    </source>
</evidence>